<feature type="compositionally biased region" description="Basic and acidic residues" evidence="1">
    <location>
        <begin position="53"/>
        <end position="65"/>
    </location>
</feature>
<dbReference type="Proteomes" id="UP001153737">
    <property type="component" value="Chromosome 5"/>
</dbReference>
<dbReference type="PANTHER" id="PTHR10773">
    <property type="entry name" value="DNA-DIRECTED RNA POLYMERASES I, II, AND III SUBUNIT RPABC2"/>
    <property type="match status" value="1"/>
</dbReference>
<gene>
    <name evidence="3" type="ORF">PHAECO_LOCUS9663</name>
</gene>
<evidence type="ECO:0000313" key="3">
    <source>
        <dbReference type="EMBL" id="CAG9822128.1"/>
    </source>
</evidence>
<accession>A0A9N9SJ67</accession>
<dbReference type="Pfam" id="PF25273">
    <property type="entry name" value="DUF7869"/>
    <property type="match status" value="1"/>
</dbReference>
<evidence type="ECO:0000313" key="4">
    <source>
        <dbReference type="Proteomes" id="UP001153737"/>
    </source>
</evidence>
<protein>
    <recommendedName>
        <fullName evidence="2">DUF7869 domain-containing protein</fullName>
    </recommendedName>
</protein>
<dbReference type="PANTHER" id="PTHR10773:SF19">
    <property type="match status" value="1"/>
</dbReference>
<dbReference type="InterPro" id="IPR057191">
    <property type="entry name" value="DUF7869"/>
</dbReference>
<proteinExistence type="predicted"/>
<feature type="domain" description="DUF7869" evidence="2">
    <location>
        <begin position="264"/>
        <end position="377"/>
    </location>
</feature>
<feature type="compositionally biased region" description="Basic and acidic residues" evidence="1">
    <location>
        <begin position="7"/>
        <end position="27"/>
    </location>
</feature>
<name>A0A9N9SJ67_PHACE</name>
<evidence type="ECO:0000259" key="2">
    <source>
        <dbReference type="Pfam" id="PF25273"/>
    </source>
</evidence>
<evidence type="ECO:0000256" key="1">
    <source>
        <dbReference type="SAM" id="MobiDB-lite"/>
    </source>
</evidence>
<dbReference type="OrthoDB" id="6762186at2759"/>
<dbReference type="EMBL" id="OU896711">
    <property type="protein sequence ID" value="CAG9822128.1"/>
    <property type="molecule type" value="Genomic_DNA"/>
</dbReference>
<organism evidence="3 4">
    <name type="scientific">Phaedon cochleariae</name>
    <name type="common">Mustard beetle</name>
    <dbReference type="NCBI Taxonomy" id="80249"/>
    <lineage>
        <taxon>Eukaryota</taxon>
        <taxon>Metazoa</taxon>
        <taxon>Ecdysozoa</taxon>
        <taxon>Arthropoda</taxon>
        <taxon>Hexapoda</taxon>
        <taxon>Insecta</taxon>
        <taxon>Pterygota</taxon>
        <taxon>Neoptera</taxon>
        <taxon>Endopterygota</taxon>
        <taxon>Coleoptera</taxon>
        <taxon>Polyphaga</taxon>
        <taxon>Cucujiformia</taxon>
        <taxon>Chrysomeloidea</taxon>
        <taxon>Chrysomelidae</taxon>
        <taxon>Chrysomelinae</taxon>
        <taxon>Chrysomelini</taxon>
        <taxon>Phaedon</taxon>
    </lineage>
</organism>
<feature type="compositionally biased region" description="Low complexity" evidence="1">
    <location>
        <begin position="28"/>
        <end position="52"/>
    </location>
</feature>
<keyword evidence="4" id="KW-1185">Reference proteome</keyword>
<sequence>MITSDFVEVHDQLSSHSLEEQEDERSGSDFFSGSSDNYIPSDESNAESSSDDSTIKKTVPLEKGESYTMEKNINKKNRMSGLPHESRGRVKAAKKPKFSNCNSCKFKCSLDFNDELRNQLCSKFWNLDFNRQKDFIVSYVTSKEPACRRIRTGTGAHKSRSRYYHFLKEGTRPKKDQRSICANYLKEKSADLEENYQAHIRRRDEANAAKKSDKERAMTDNNFVSVTFDLQSILQIPSSDVSLMYYSRKLCAYNLTIYEAASQEAHCYTWIEINGQRGSSEIGTCLVKWIQNLPQNITELNLFSDTCSGQNRNQYIAALFVFLVQNSSLNIIEHNFLESGHSCMEIDSMHSAIENAKRNVPVYTMHDWLNIFRMARSNRGRNKRSPPYNVHELKYKDFLDLKKLASRTFKNRSIDESGNRVNWLKIKSMRYEKNLPQYVLFKYNYSDPEFLRLNVAGRSSRTTNNILPDKIPQLYSKEIPISNLKKLDFLKLCRTGAIPPEFHAWYQSIPTDSAKKDVAPEPSLWSDSDSA</sequence>
<feature type="region of interest" description="Disordered" evidence="1">
    <location>
        <begin position="1"/>
        <end position="67"/>
    </location>
</feature>
<reference evidence="3" key="1">
    <citation type="submission" date="2022-01" db="EMBL/GenBank/DDBJ databases">
        <authorList>
            <person name="King R."/>
        </authorList>
    </citation>
    <scope>NUCLEOTIDE SEQUENCE</scope>
</reference>
<reference evidence="3" key="2">
    <citation type="submission" date="2022-10" db="EMBL/GenBank/DDBJ databases">
        <authorList>
            <consortium name="ENA_rothamsted_submissions"/>
            <consortium name="culmorum"/>
            <person name="King R."/>
        </authorList>
    </citation>
    <scope>NUCLEOTIDE SEQUENCE</scope>
</reference>
<dbReference type="AlphaFoldDB" id="A0A9N9SJ67"/>